<dbReference type="EMBL" id="HG675163">
    <property type="protein sequence ID" value="CDJ40558.1"/>
    <property type="molecule type" value="Genomic_DNA"/>
</dbReference>
<feature type="region of interest" description="Disordered" evidence="1">
    <location>
        <begin position="67"/>
        <end position="87"/>
    </location>
</feature>
<dbReference type="VEuPathDB" id="ToxoDB:ETH_00019975"/>
<reference evidence="3" key="1">
    <citation type="submission" date="2013-10" db="EMBL/GenBank/DDBJ databases">
        <title>Genomic analysis of the causative agents of coccidiosis in chickens.</title>
        <authorList>
            <person name="Reid A.J."/>
            <person name="Blake D."/>
            <person name="Billington K."/>
            <person name="Browne H."/>
            <person name="Dunn M."/>
            <person name="Hung S."/>
            <person name="Kawahara F."/>
            <person name="Miranda-Saavedra D."/>
            <person name="Mourier T."/>
            <person name="Nagra H."/>
            <person name="Otto T.D."/>
            <person name="Rawlings N."/>
            <person name="Sanchez A."/>
            <person name="Sanders M."/>
            <person name="Subramaniam C."/>
            <person name="Tay Y."/>
            <person name="Dear P."/>
            <person name="Doerig C."/>
            <person name="Gruber A."/>
            <person name="Parkinson J."/>
            <person name="Shirley M."/>
            <person name="Wan K.L."/>
            <person name="Berriman M."/>
            <person name="Tomley F."/>
            <person name="Pain A."/>
        </authorList>
    </citation>
    <scope>NUCLEOTIDE SEQUENCE [LARGE SCALE GENOMIC DNA]</scope>
    <source>
        <strain evidence="3">Houghton</strain>
    </source>
</reference>
<dbReference type="InterPro" id="IPR033646">
    <property type="entry name" value="CLU-central"/>
</dbReference>
<dbReference type="OMA" id="YLHFEHG"/>
<dbReference type="Proteomes" id="UP000030747">
    <property type="component" value="Unassembled WGS sequence"/>
</dbReference>
<keyword evidence="4" id="KW-1185">Reference proteome</keyword>
<name>U6KUG6_EIMTE</name>
<dbReference type="OrthoDB" id="626167at2759"/>
<dbReference type="RefSeq" id="XP_013231308.1">
    <property type="nucleotide sequence ID" value="XM_013375854.1"/>
</dbReference>
<sequence>MAGERPETDAPKVDCASSHSERRMLTQKTLDAEQKLPAELKANLDVGINANQVQLIYDGAGTATAKRAADHRVPQSPEPQGLDDSESVVSELIKRLKESLSEQTGSWWRASMAKVANRPLLASYETSSDEVFSRTAQIQDELVSGPNENSVFSSNWHDRLQWAFHRVLALRESQDSRSASQLRRRLFERELGLSHEVGSFAAAARAAAVVLLHSLALEEKAPFTNQPRPTKQEQPRKGPAQCFVRIKPGEYPTLWSIYRPKFADDQVYVFDSLVLTVIVGEAQANVKTSFAKEVYLNDIKGRQAMADAVYATSFARKSGPDLHPRSCSQLRYSQQRNLQHQVDTVWDLHDQNKFERAKLGLPIACLIDYAGFAVLVEPLLPLSPAPVNVLEELVADIRRRLPDFAQQCGSIGNPLGCFDALDKVDRATYHKFKNIAGFLNLAEQRFRREFVSRVFHVALPCTSREQHRAAEVSASNLFQRHVTIRGTMETLSLAVRSLDLAIKQDLVPTINALQKNFLDSYDVSHALHSHGINIRNMAQLLDHGPSSPFKDAIIREIVARSAKHLFRLQVEKLIGSGLVETSHIEEIQRLVVKLFNLVLSKNEESRIFWRRQILPLALERYKVDLSDLASPENVCTFSLFKAMEYNLSVQFDDSVAVRSNDSSGEASLELRLPLTVADLSTFSTGRDSLLFAHVSQIRAALLGSYSAETRPHDDEGDSGTQLRSTKQLMRHFENAGRDKERGDGNKLETPCTVEELKTFAELRAVRGFYPRVHLVAPDTLALMQAAVASTAVGSSSTPLDVLLDNMKAGTGYPCHPYCLAFDEDEVLHEAFLKMADENRAQSPLKQCLRYKRRKLALTLALLSKAAIDQPQDALICYRNLKPILVAMEGKMSLRLLLAHLMLASFAFKNKRFNSAILHAFRVHRISTVCFDTGGAHWAAVAALRLIARSMLEVQRCSEAVIILQHTVRAATANPELPTLVTHMSRFWLAAAFARMGRLENASVEAQSMLAGLESQLGANHEATISALYLAAEVKMRIGCLALQNPPLKILGTGSQQHSTETEICGAPSELQEPLLWKPLTAEDFEVYEEIFRDREMIQARALVAHRIYVACVAQSCSSAVRTFGLMEQDQVAESEQENGDGNSVGPSYLGADRTRVYFKKYPRLQVGRRRTSAGSPRHLTTAASTDMRTKLAHQVEKDSHPDYPFSFYSQQKVSGTGRRNAHGHEVLYARVDGSSGLRPAQEHDDIMLQLLLFGNGPSSLNGILKSCYMSCLKDRDRNPSTWFDDMISDVLTERGSLQHLRFLICMLRQFFTLSQKSLFITLALGDFNRKHAKIFVQTMRTQEIEAEVSRKLVLKRMINKSREKTPESTDDYFEYDFNSPRPFDLTIGISQCEDLLNSTTWTGSALRVARSQLDFTLTKQALTKQGPTQAWQQFIGESEPLEGAGADDEESLRATVGAQRSDLAAVEENYLKIPPVGKGDISGKTTWRSMSTAARLSQIRFGGSKHLIANMPPIAYGVMRDIFKPQRDSELEAFGCIECLQPPDKVPFIGG</sequence>
<evidence type="ECO:0000313" key="3">
    <source>
        <dbReference type="EMBL" id="CDJ40558.1"/>
    </source>
</evidence>
<dbReference type="GeneID" id="25253123"/>
<proteinExistence type="predicted"/>
<dbReference type="PROSITE" id="PS51823">
    <property type="entry name" value="CLU"/>
    <property type="match status" value="1"/>
</dbReference>
<gene>
    <name evidence="3" type="ORF">ETH_00019975</name>
</gene>
<evidence type="ECO:0000313" key="4">
    <source>
        <dbReference type="Proteomes" id="UP000030747"/>
    </source>
</evidence>
<dbReference type="Pfam" id="PF12807">
    <property type="entry name" value="eIF3_p135"/>
    <property type="match status" value="1"/>
</dbReference>
<dbReference type="VEuPathDB" id="ToxoDB:ETH2_1237100"/>
<feature type="region of interest" description="Disordered" evidence="1">
    <location>
        <begin position="1"/>
        <end position="30"/>
    </location>
</feature>
<accession>U6KUG6</accession>
<evidence type="ECO:0000256" key="1">
    <source>
        <dbReference type="SAM" id="MobiDB-lite"/>
    </source>
</evidence>
<reference evidence="3" key="2">
    <citation type="submission" date="2013-10" db="EMBL/GenBank/DDBJ databases">
        <authorList>
            <person name="Aslett M."/>
        </authorList>
    </citation>
    <scope>NUCLEOTIDE SEQUENCE [LARGE SCALE GENOMIC DNA]</scope>
    <source>
        <strain evidence="3">Houghton</strain>
    </source>
</reference>
<protein>
    <recommendedName>
        <fullName evidence="2">Clu domain-containing protein</fullName>
    </recommendedName>
</protein>
<feature type="compositionally biased region" description="Basic and acidic residues" evidence="1">
    <location>
        <begin position="19"/>
        <end position="30"/>
    </location>
</feature>
<evidence type="ECO:0000259" key="2">
    <source>
        <dbReference type="PROSITE" id="PS51823"/>
    </source>
</evidence>
<dbReference type="InterPro" id="IPR025697">
    <property type="entry name" value="CLU_dom"/>
</dbReference>
<organism evidence="3 4">
    <name type="scientific">Eimeria tenella</name>
    <name type="common">Coccidian parasite</name>
    <dbReference type="NCBI Taxonomy" id="5802"/>
    <lineage>
        <taxon>Eukaryota</taxon>
        <taxon>Sar</taxon>
        <taxon>Alveolata</taxon>
        <taxon>Apicomplexa</taxon>
        <taxon>Conoidasida</taxon>
        <taxon>Coccidia</taxon>
        <taxon>Eucoccidiorida</taxon>
        <taxon>Eimeriorina</taxon>
        <taxon>Eimeriidae</taxon>
        <taxon>Eimeria</taxon>
    </lineage>
</organism>
<dbReference type="CDD" id="cd15466">
    <property type="entry name" value="CLU-central"/>
    <property type="match status" value="1"/>
</dbReference>
<feature type="domain" description="Clu" evidence="2">
    <location>
        <begin position="133"/>
        <end position="462"/>
    </location>
</feature>
<feature type="compositionally biased region" description="Basic and acidic residues" evidence="1">
    <location>
        <begin position="1"/>
        <end position="12"/>
    </location>
</feature>